<organism evidence="1">
    <name type="scientific">candidate division WOR-3 bacterium</name>
    <dbReference type="NCBI Taxonomy" id="2052148"/>
    <lineage>
        <taxon>Bacteria</taxon>
        <taxon>Bacteria division WOR-3</taxon>
    </lineage>
</organism>
<accession>A0A7C0VA37</accession>
<dbReference type="AlphaFoldDB" id="A0A7C0VA37"/>
<name>A0A7C0VA37_UNCW3</name>
<gene>
    <name evidence="1" type="ORF">ENF18_03125</name>
</gene>
<protein>
    <recommendedName>
        <fullName evidence="2">CRISPR-associated protein Cas6 C-terminal domain-containing protein</fullName>
    </recommendedName>
</protein>
<dbReference type="Proteomes" id="UP000885847">
    <property type="component" value="Unassembled WGS sequence"/>
</dbReference>
<sequence>MGIIFAEYEVRIIFKDALKCPTFFGSTIRGGFGYIFRKSVCITGQKTCENCILLEKCPYAYIFETGILTERGIKNVPHPFVFNITQPARGKFSPGDEFSFGITLLGRGVEFFPYFLFALVLLGENGIGKERARFEIREIL</sequence>
<feature type="non-terminal residue" evidence="1">
    <location>
        <position position="140"/>
    </location>
</feature>
<comment type="caution">
    <text evidence="1">The sequence shown here is derived from an EMBL/GenBank/DDBJ whole genome shotgun (WGS) entry which is preliminary data.</text>
</comment>
<dbReference type="EMBL" id="DQWE01000147">
    <property type="protein sequence ID" value="HDI82767.1"/>
    <property type="molecule type" value="Genomic_DNA"/>
</dbReference>
<reference evidence="1" key="1">
    <citation type="journal article" date="2020" name="mSystems">
        <title>Genome- and Community-Level Interaction Insights into Carbon Utilization and Element Cycling Functions of Hydrothermarchaeota in Hydrothermal Sediment.</title>
        <authorList>
            <person name="Zhou Z."/>
            <person name="Liu Y."/>
            <person name="Xu W."/>
            <person name="Pan J."/>
            <person name="Luo Z.H."/>
            <person name="Li M."/>
        </authorList>
    </citation>
    <scope>NUCLEOTIDE SEQUENCE [LARGE SCALE GENOMIC DNA]</scope>
    <source>
        <strain evidence="1">HyVt-102</strain>
    </source>
</reference>
<proteinExistence type="predicted"/>
<evidence type="ECO:0008006" key="2">
    <source>
        <dbReference type="Google" id="ProtNLM"/>
    </source>
</evidence>
<evidence type="ECO:0000313" key="1">
    <source>
        <dbReference type="EMBL" id="HDI82767.1"/>
    </source>
</evidence>